<dbReference type="AlphaFoldDB" id="A0A395JEX3"/>
<accession>A0A395JEX3</accession>
<keyword evidence="2" id="KW-1185">Reference proteome</keyword>
<organism evidence="1 2">
    <name type="scientific">Arenicella xantha</name>
    <dbReference type="NCBI Taxonomy" id="644221"/>
    <lineage>
        <taxon>Bacteria</taxon>
        <taxon>Pseudomonadati</taxon>
        <taxon>Pseudomonadota</taxon>
        <taxon>Gammaproteobacteria</taxon>
        <taxon>Arenicellales</taxon>
        <taxon>Arenicellaceae</taxon>
        <taxon>Arenicella</taxon>
    </lineage>
</organism>
<dbReference type="EMBL" id="QNRT01000010">
    <property type="protein sequence ID" value="RBP47092.1"/>
    <property type="molecule type" value="Genomic_DNA"/>
</dbReference>
<protein>
    <recommendedName>
        <fullName evidence="3">Methyltransferase family protein</fullName>
    </recommendedName>
</protein>
<dbReference type="PANTHER" id="PTHR37211">
    <property type="entry name" value="EXPRESSED PROTEIN"/>
    <property type="match status" value="1"/>
</dbReference>
<reference evidence="1 2" key="1">
    <citation type="submission" date="2018-06" db="EMBL/GenBank/DDBJ databases">
        <title>Genomic Encyclopedia of Type Strains, Phase IV (KMG-IV): sequencing the most valuable type-strain genomes for metagenomic binning, comparative biology and taxonomic classification.</title>
        <authorList>
            <person name="Goeker M."/>
        </authorList>
    </citation>
    <scope>NUCLEOTIDE SEQUENCE [LARGE SCALE GENOMIC DNA]</scope>
    <source>
        <strain evidence="1 2">DSM 24032</strain>
    </source>
</reference>
<sequence length="268" mass="30599">MGKKFTAKSADKYVLYQLAVQSAEQDVDFLVDTYKELRGKKPKHLREDFCGTCLMSGYWASLGKHYTTESYDIDPEPLAWGLEHNLKPLGAAGQRVTQYLEDARNPSRRAPDVRCAQNFSYWVFKTRKEMLDYFTGVYQDLADDGIFVCDLHGGPESIQELEEETEVDDGSFTYVWDQDSINPITGEARLHIHFRFPDGTEMTDAFTYDWRLWGLPELREILIDAGFKTADCYWEGTDEDGESGDGIFTKTEEGEACLSYVAYLVATK</sequence>
<comment type="caution">
    <text evidence="1">The sequence shown here is derived from an EMBL/GenBank/DDBJ whole genome shotgun (WGS) entry which is preliminary data.</text>
</comment>
<evidence type="ECO:0000313" key="1">
    <source>
        <dbReference type="EMBL" id="RBP47092.1"/>
    </source>
</evidence>
<dbReference type="InterPro" id="IPR029063">
    <property type="entry name" value="SAM-dependent_MTases_sf"/>
</dbReference>
<dbReference type="OrthoDB" id="9786084at2"/>
<dbReference type="Gene3D" id="3.40.50.150">
    <property type="entry name" value="Vaccinia Virus protein VP39"/>
    <property type="match status" value="1"/>
</dbReference>
<dbReference type="InParanoid" id="A0A395JEX3"/>
<dbReference type="SUPFAM" id="SSF53335">
    <property type="entry name" value="S-adenosyl-L-methionine-dependent methyltransferases"/>
    <property type="match status" value="1"/>
</dbReference>
<evidence type="ECO:0008006" key="3">
    <source>
        <dbReference type="Google" id="ProtNLM"/>
    </source>
</evidence>
<dbReference type="Proteomes" id="UP000253083">
    <property type="component" value="Unassembled WGS sequence"/>
</dbReference>
<name>A0A395JEX3_9GAMM</name>
<dbReference type="PANTHER" id="PTHR37211:SF1">
    <property type="entry name" value="EXPRESSED PROTEIN"/>
    <property type="match status" value="1"/>
</dbReference>
<proteinExistence type="predicted"/>
<gene>
    <name evidence="1" type="ORF">DFR28_11055</name>
</gene>
<evidence type="ECO:0000313" key="2">
    <source>
        <dbReference type="Proteomes" id="UP000253083"/>
    </source>
</evidence>
<dbReference type="RefSeq" id="WP_113955974.1">
    <property type="nucleotide sequence ID" value="NZ_QNRT01000010.1"/>
</dbReference>
<dbReference type="Gene3D" id="2.20.25.110">
    <property type="entry name" value="S-adenosyl-L-methionine-dependent methyltransferases"/>
    <property type="match status" value="1"/>
</dbReference>